<evidence type="ECO:0000313" key="3">
    <source>
        <dbReference type="Proteomes" id="UP000664991"/>
    </source>
</evidence>
<feature type="region of interest" description="Disordered" evidence="1">
    <location>
        <begin position="1"/>
        <end position="66"/>
    </location>
</feature>
<gene>
    <name evidence="2" type="ORF">JEQ12_006394</name>
</gene>
<dbReference type="AlphaFoldDB" id="A0A836CV00"/>
<evidence type="ECO:0000256" key="1">
    <source>
        <dbReference type="SAM" id="MobiDB-lite"/>
    </source>
</evidence>
<reference evidence="2 3" key="1">
    <citation type="submission" date="2020-12" db="EMBL/GenBank/DDBJ databases">
        <title>De novo assembly of Tibetan sheep genome.</title>
        <authorList>
            <person name="Li X."/>
        </authorList>
    </citation>
    <scope>NUCLEOTIDE SEQUENCE [LARGE SCALE GENOMIC DNA]</scope>
    <source>
        <tissue evidence="2">Heart</tissue>
    </source>
</reference>
<sequence>MYVSADAKPRVCTGPRSLDCDSGDLLPRPGRPGQGRGVRKVDPSPDQLQTSSRPHLGKAQSLWFNA</sequence>
<proteinExistence type="predicted"/>
<accession>A0A836CV00</accession>
<dbReference type="EMBL" id="JAEMGP010000015">
    <property type="protein sequence ID" value="KAG5199915.1"/>
    <property type="molecule type" value="Genomic_DNA"/>
</dbReference>
<comment type="caution">
    <text evidence="2">The sequence shown here is derived from an EMBL/GenBank/DDBJ whole genome shotgun (WGS) entry which is preliminary data.</text>
</comment>
<protein>
    <submittedName>
        <fullName evidence="2">Uncharacterized protein</fullName>
    </submittedName>
</protein>
<organism evidence="2 3">
    <name type="scientific">Ovis aries</name>
    <name type="common">Sheep</name>
    <dbReference type="NCBI Taxonomy" id="9940"/>
    <lineage>
        <taxon>Eukaryota</taxon>
        <taxon>Metazoa</taxon>
        <taxon>Chordata</taxon>
        <taxon>Craniata</taxon>
        <taxon>Vertebrata</taxon>
        <taxon>Euteleostomi</taxon>
        <taxon>Mammalia</taxon>
        <taxon>Eutheria</taxon>
        <taxon>Laurasiatheria</taxon>
        <taxon>Artiodactyla</taxon>
        <taxon>Ruminantia</taxon>
        <taxon>Pecora</taxon>
        <taxon>Bovidae</taxon>
        <taxon>Caprinae</taxon>
        <taxon>Ovis</taxon>
    </lineage>
</organism>
<evidence type="ECO:0000313" key="2">
    <source>
        <dbReference type="EMBL" id="KAG5199915.1"/>
    </source>
</evidence>
<name>A0A836CV00_SHEEP</name>
<dbReference type="Proteomes" id="UP000664991">
    <property type="component" value="Chromosome 15"/>
</dbReference>